<evidence type="ECO:0000256" key="1">
    <source>
        <dbReference type="SAM" id="MobiDB-lite"/>
    </source>
</evidence>
<gene>
    <name evidence="2" type="ORF">DUNSADRAFT_8365</name>
</gene>
<proteinExistence type="predicted"/>
<evidence type="ECO:0000313" key="3">
    <source>
        <dbReference type="Proteomes" id="UP000815325"/>
    </source>
</evidence>
<dbReference type="Proteomes" id="UP000815325">
    <property type="component" value="Unassembled WGS sequence"/>
</dbReference>
<keyword evidence="3" id="KW-1185">Reference proteome</keyword>
<feature type="non-terminal residue" evidence="2">
    <location>
        <position position="1"/>
    </location>
</feature>
<organism evidence="2 3">
    <name type="scientific">Dunaliella salina</name>
    <name type="common">Green alga</name>
    <name type="synonym">Protococcus salinus</name>
    <dbReference type="NCBI Taxonomy" id="3046"/>
    <lineage>
        <taxon>Eukaryota</taxon>
        <taxon>Viridiplantae</taxon>
        <taxon>Chlorophyta</taxon>
        <taxon>core chlorophytes</taxon>
        <taxon>Chlorophyceae</taxon>
        <taxon>CS clade</taxon>
        <taxon>Chlamydomonadales</taxon>
        <taxon>Dunaliellaceae</taxon>
        <taxon>Dunaliella</taxon>
    </lineage>
</organism>
<feature type="compositionally biased region" description="Basic residues" evidence="1">
    <location>
        <begin position="107"/>
        <end position="124"/>
    </location>
</feature>
<dbReference type="EMBL" id="MU072441">
    <property type="protein sequence ID" value="KAF5825587.1"/>
    <property type="molecule type" value="Genomic_DNA"/>
</dbReference>
<accession>A0ABQ7FT91</accession>
<comment type="caution">
    <text evidence="2">The sequence shown here is derived from an EMBL/GenBank/DDBJ whole genome shotgun (WGS) entry which is preliminary data.</text>
</comment>
<evidence type="ECO:0000313" key="2">
    <source>
        <dbReference type="EMBL" id="KAF5825587.1"/>
    </source>
</evidence>
<feature type="compositionally biased region" description="Low complexity" evidence="1">
    <location>
        <begin position="83"/>
        <end position="92"/>
    </location>
</feature>
<feature type="compositionally biased region" description="Low complexity" evidence="1">
    <location>
        <begin position="43"/>
        <end position="61"/>
    </location>
</feature>
<protein>
    <submittedName>
        <fullName evidence="2">Uncharacterized protein</fullName>
    </submittedName>
</protein>
<feature type="region of interest" description="Disordered" evidence="1">
    <location>
        <begin position="43"/>
        <end position="124"/>
    </location>
</feature>
<sequence length="200" mass="21265">QVPGRRVVRHEPVEGALKDMFELAHLEATPLVKHLTAILLEQQQQQEEQQHQPQQQQPHQQGGHHGDGTASTAGTGGEGGAAAPGRPGSASSMHSKSAAEGAPHQGHPPHLHSHLHPQAHQRHHFNPPEAEELSLLLHTALLCTAYNFEQGEAVDELLELARLRLARGAVGSASEGQVAVFSAMTALLGALRQLDTAPGV</sequence>
<name>A0ABQ7FT91_DUNSA</name>
<reference evidence="2" key="1">
    <citation type="submission" date="2017-08" db="EMBL/GenBank/DDBJ databases">
        <authorList>
            <person name="Polle J.E."/>
            <person name="Barry K."/>
            <person name="Cushman J."/>
            <person name="Schmutz J."/>
            <person name="Tran D."/>
            <person name="Hathwaick L.T."/>
            <person name="Yim W.C."/>
            <person name="Jenkins J."/>
            <person name="Mckie-Krisberg Z.M."/>
            <person name="Prochnik S."/>
            <person name="Lindquist E."/>
            <person name="Dockter R.B."/>
            <person name="Adam C."/>
            <person name="Molina H."/>
            <person name="Bunkerborg J."/>
            <person name="Jin E."/>
            <person name="Buchheim M."/>
            <person name="Magnuson J."/>
        </authorList>
    </citation>
    <scope>NUCLEOTIDE SEQUENCE</scope>
    <source>
        <strain evidence="2">CCAP 19/18</strain>
    </source>
</reference>